<evidence type="ECO:0000256" key="1">
    <source>
        <dbReference type="PROSITE-ProRule" id="PRU00103"/>
    </source>
</evidence>
<organism evidence="2 3">
    <name type="scientific">Tritrichomonas musculus</name>
    <dbReference type="NCBI Taxonomy" id="1915356"/>
    <lineage>
        <taxon>Eukaryota</taxon>
        <taxon>Metamonada</taxon>
        <taxon>Parabasalia</taxon>
        <taxon>Tritrichomonadida</taxon>
        <taxon>Tritrichomonadidae</taxon>
        <taxon>Tritrichomonas</taxon>
    </lineage>
</organism>
<dbReference type="SUPFAM" id="SSF48371">
    <property type="entry name" value="ARM repeat"/>
    <property type="match status" value="1"/>
</dbReference>
<protein>
    <submittedName>
        <fullName evidence="2">Uncharacterized protein</fullName>
    </submittedName>
</protein>
<comment type="caution">
    <text evidence="2">The sequence shown here is derived from an EMBL/GenBank/DDBJ whole genome shotgun (WGS) entry which is preliminary data.</text>
</comment>
<dbReference type="Gene3D" id="1.25.10.10">
    <property type="entry name" value="Leucine-rich Repeat Variant"/>
    <property type="match status" value="1"/>
</dbReference>
<dbReference type="Proteomes" id="UP001470230">
    <property type="component" value="Unassembled WGS sequence"/>
</dbReference>
<gene>
    <name evidence="2" type="ORF">M9Y10_009434</name>
</gene>
<dbReference type="EMBL" id="JAPFFF010000015">
    <property type="protein sequence ID" value="KAK8866471.1"/>
    <property type="molecule type" value="Genomic_DNA"/>
</dbReference>
<name>A0ABR2IQT9_9EUKA</name>
<proteinExistence type="predicted"/>
<reference evidence="2 3" key="1">
    <citation type="submission" date="2024-04" db="EMBL/GenBank/DDBJ databases">
        <title>Tritrichomonas musculus Genome.</title>
        <authorList>
            <person name="Alves-Ferreira E."/>
            <person name="Grigg M."/>
            <person name="Lorenzi H."/>
            <person name="Galac M."/>
        </authorList>
    </citation>
    <scope>NUCLEOTIDE SEQUENCE [LARGE SCALE GENOMIC DNA]</scope>
    <source>
        <strain evidence="2 3">EAF2021</strain>
    </source>
</reference>
<dbReference type="PROSITE" id="PS50077">
    <property type="entry name" value="HEAT_REPEAT"/>
    <property type="match status" value="1"/>
</dbReference>
<accession>A0ABR2IQT9</accession>
<evidence type="ECO:0000313" key="2">
    <source>
        <dbReference type="EMBL" id="KAK8866471.1"/>
    </source>
</evidence>
<dbReference type="InterPro" id="IPR016024">
    <property type="entry name" value="ARM-type_fold"/>
</dbReference>
<feature type="repeat" description="HEAT" evidence="1">
    <location>
        <begin position="360"/>
        <end position="396"/>
    </location>
</feature>
<sequence length="526" mass="60126">MMESSSGSFTPSPSPSFLFSQMSDPTQFITNLAAPFLNLSENNSLSLKPETFGSSFRSLIPNIKKPLLSNDTIASCSLLKLIRMSIDNLGEEGLNIVTNEILPQIVELYLQNSKFIDYYCQCLTSIPAKYRDNVLVDIITKYSMSNDYRYRVLGASLISLVRRHNRVISQFKNFSTDKNKNVRITIIKSLPNCNFDGMIIDSIVEDAAHDMSCDVKNAIACEIGYIAPHLTDLYIELLNDLTTQESALSCFSAMVNYSGFSIFFEPFFKIVSISPEKAASSLIQISAFVDPSEHRLLYKCAKSMRNNKEFISSFFQFTRAFSNREKFLKFFDIRYMKGFRERLLYCQQCQYFVEDFGVKLLPIALEFANDSSKAVRAQSVFLLTDLVKKVPDSKTAVLSLVGSSWMQRVVLANVCINIVGNKYYINNNNNSCDSSYYNHDENEKINSSPSIPSMRYINYNSSYDISGFNNDYLSSGDNYKLKYKNWNNDEKSEKVIIDFLKMKKRLEKDKDPRVRAQFELKQLSND</sequence>
<dbReference type="InterPro" id="IPR011989">
    <property type="entry name" value="ARM-like"/>
</dbReference>
<keyword evidence="3" id="KW-1185">Reference proteome</keyword>
<evidence type="ECO:0000313" key="3">
    <source>
        <dbReference type="Proteomes" id="UP001470230"/>
    </source>
</evidence>
<dbReference type="InterPro" id="IPR021133">
    <property type="entry name" value="HEAT_type_2"/>
</dbReference>